<organism evidence="2 3">
    <name type="scientific">Halorubrum ruber</name>
    <dbReference type="NCBI Taxonomy" id="2982524"/>
    <lineage>
        <taxon>Archaea</taxon>
        <taxon>Methanobacteriati</taxon>
        <taxon>Methanobacteriota</taxon>
        <taxon>Stenosarchaea group</taxon>
        <taxon>Halobacteria</taxon>
        <taxon>Halobacteriales</taxon>
        <taxon>Haloferacaceae</taxon>
        <taxon>Halorubrum</taxon>
    </lineage>
</organism>
<dbReference type="Gene3D" id="2.40.33.20">
    <property type="entry name" value="PK beta-barrel domain-like"/>
    <property type="match status" value="1"/>
</dbReference>
<dbReference type="OrthoDB" id="68158at2157"/>
<dbReference type="PANTHER" id="PTHR36930:SF1">
    <property type="entry name" value="MOSC DOMAIN-CONTAINING PROTEIN"/>
    <property type="match status" value="1"/>
</dbReference>
<dbReference type="RefSeq" id="WP_211554091.1">
    <property type="nucleotide sequence ID" value="NZ_CP073695.1"/>
</dbReference>
<reference evidence="2 3" key="1">
    <citation type="submission" date="2021-03" db="EMBL/GenBank/DDBJ databases">
        <title>Halorubrum sodomense MBLA0099, Whole genome shotgun sequencing.</title>
        <authorList>
            <person name="Seo M.-J."/>
            <person name="Cho E.-S."/>
            <person name="Hwang C.Y."/>
        </authorList>
    </citation>
    <scope>NUCLEOTIDE SEQUENCE [LARGE SCALE GENOMIC DNA]</scope>
    <source>
        <strain evidence="2 3">MBLA0099</strain>
    </source>
</reference>
<accession>A0A8T8LNB1</accession>
<evidence type="ECO:0000259" key="1">
    <source>
        <dbReference type="PROSITE" id="PS51340"/>
    </source>
</evidence>
<dbReference type="InterPro" id="IPR005302">
    <property type="entry name" value="MoCF_Sase_C"/>
</dbReference>
<dbReference type="GO" id="GO:0030151">
    <property type="term" value="F:molybdenum ion binding"/>
    <property type="evidence" value="ECO:0007669"/>
    <property type="project" value="InterPro"/>
</dbReference>
<feature type="domain" description="MOSC" evidence="1">
    <location>
        <begin position="23"/>
        <end position="159"/>
    </location>
</feature>
<name>A0A8T8LNB1_9EURY</name>
<evidence type="ECO:0000313" key="2">
    <source>
        <dbReference type="EMBL" id="QUO48418.1"/>
    </source>
</evidence>
<proteinExistence type="predicted"/>
<dbReference type="InterPro" id="IPR052716">
    <property type="entry name" value="MOSC_domain"/>
</dbReference>
<dbReference type="GO" id="GO:0003824">
    <property type="term" value="F:catalytic activity"/>
    <property type="evidence" value="ECO:0007669"/>
    <property type="project" value="InterPro"/>
</dbReference>
<dbReference type="Proteomes" id="UP000679341">
    <property type="component" value="Chromosome"/>
</dbReference>
<dbReference type="KEGG" id="hss:J7656_03415"/>
<dbReference type="PANTHER" id="PTHR36930">
    <property type="entry name" value="METAL-SULFUR CLUSTER BIOSYNTHESIS PROTEINS YUAD-RELATED"/>
    <property type="match status" value="1"/>
</dbReference>
<dbReference type="AlphaFoldDB" id="A0A8T8LNB1"/>
<dbReference type="GeneID" id="64826557"/>
<dbReference type="EMBL" id="CP073695">
    <property type="protein sequence ID" value="QUO48418.1"/>
    <property type="molecule type" value="Genomic_DNA"/>
</dbReference>
<sequence>MTDSQAVAVERIHVASGTGGDPEPRTAVEAVADRGLRGDRYFDGDGIYNEQADLEPSDVTLIEAEALAAAAEEFGVDLDAGAHRRNLTTRGVALDDLVGERFRVGEAVFEGLGHCEPCGYMADLAEEADAAAALDGRGGLDARIVESGTIAVGDDVVWSPPGDADGESIGDADC</sequence>
<dbReference type="SUPFAM" id="SSF50800">
    <property type="entry name" value="PK beta-barrel domain-like"/>
    <property type="match status" value="1"/>
</dbReference>
<dbReference type="InterPro" id="IPR011037">
    <property type="entry name" value="Pyrv_Knase-like_insert_dom_sf"/>
</dbReference>
<dbReference type="Pfam" id="PF03473">
    <property type="entry name" value="MOSC"/>
    <property type="match status" value="1"/>
</dbReference>
<dbReference type="GO" id="GO:0030170">
    <property type="term" value="F:pyridoxal phosphate binding"/>
    <property type="evidence" value="ECO:0007669"/>
    <property type="project" value="InterPro"/>
</dbReference>
<dbReference type="PROSITE" id="PS51340">
    <property type="entry name" value="MOSC"/>
    <property type="match status" value="1"/>
</dbReference>
<keyword evidence="3" id="KW-1185">Reference proteome</keyword>
<gene>
    <name evidence="2" type="ORF">J7656_03415</name>
</gene>
<protein>
    <submittedName>
        <fullName evidence="2">MOSC domain-containing protein</fullName>
    </submittedName>
</protein>
<evidence type="ECO:0000313" key="3">
    <source>
        <dbReference type="Proteomes" id="UP000679341"/>
    </source>
</evidence>